<dbReference type="KEGG" id="llu:AKJ09_00969"/>
<sequence length="39" mass="4059">METTGDRTVMPGGSGALAQPTKANVITHAPRIAARMPRP</sequence>
<proteinExistence type="predicted"/>
<accession>A0A0K1PLA8</accession>
<keyword evidence="3" id="KW-1185">Reference proteome</keyword>
<evidence type="ECO:0000313" key="3">
    <source>
        <dbReference type="Proteomes" id="UP000064967"/>
    </source>
</evidence>
<organism evidence="2 3">
    <name type="scientific">Labilithrix luteola</name>
    <dbReference type="NCBI Taxonomy" id="1391654"/>
    <lineage>
        <taxon>Bacteria</taxon>
        <taxon>Pseudomonadati</taxon>
        <taxon>Myxococcota</taxon>
        <taxon>Polyangia</taxon>
        <taxon>Polyangiales</taxon>
        <taxon>Labilitrichaceae</taxon>
        <taxon>Labilithrix</taxon>
    </lineage>
</organism>
<evidence type="ECO:0000256" key="1">
    <source>
        <dbReference type="SAM" id="MobiDB-lite"/>
    </source>
</evidence>
<dbReference type="Proteomes" id="UP000064967">
    <property type="component" value="Chromosome"/>
</dbReference>
<protein>
    <submittedName>
        <fullName evidence="2">Uncharacterized protein</fullName>
    </submittedName>
</protein>
<name>A0A0K1PLA8_9BACT</name>
<reference evidence="2 3" key="1">
    <citation type="submission" date="2015-08" db="EMBL/GenBank/DDBJ databases">
        <authorList>
            <person name="Babu N.S."/>
            <person name="Beckwith C.J."/>
            <person name="Beseler K.G."/>
            <person name="Brison A."/>
            <person name="Carone J.V."/>
            <person name="Caskin T.P."/>
            <person name="Diamond M."/>
            <person name="Durham M.E."/>
            <person name="Foxe J.M."/>
            <person name="Go M."/>
            <person name="Henderson B.A."/>
            <person name="Jones I.B."/>
            <person name="McGettigan J.A."/>
            <person name="Micheletti S.J."/>
            <person name="Nasrallah M.E."/>
            <person name="Ortiz D."/>
            <person name="Piller C.R."/>
            <person name="Privatt S.R."/>
            <person name="Schneider S.L."/>
            <person name="Sharp S."/>
            <person name="Smith T.C."/>
            <person name="Stanton J.D."/>
            <person name="Ullery H.E."/>
            <person name="Wilson R.J."/>
            <person name="Serrano M.G."/>
            <person name="Buck G."/>
            <person name="Lee V."/>
            <person name="Wang Y."/>
            <person name="Carvalho R."/>
            <person name="Voegtly L."/>
            <person name="Shi R."/>
            <person name="Duckworth R."/>
            <person name="Johnson A."/>
            <person name="Loviza R."/>
            <person name="Walstead R."/>
            <person name="Shah Z."/>
            <person name="Kiflezghi M."/>
            <person name="Wade K."/>
            <person name="Ball S.L."/>
            <person name="Bradley K.W."/>
            <person name="Asai D.J."/>
            <person name="Bowman C.A."/>
            <person name="Russell D.A."/>
            <person name="Pope W.H."/>
            <person name="Jacobs-Sera D."/>
            <person name="Hendrix R.W."/>
            <person name="Hatfull G.F."/>
        </authorList>
    </citation>
    <scope>NUCLEOTIDE SEQUENCE [LARGE SCALE GENOMIC DNA]</scope>
    <source>
        <strain evidence="2 3">DSM 27648</strain>
    </source>
</reference>
<gene>
    <name evidence="2" type="ORF">AKJ09_00969</name>
</gene>
<dbReference type="AlphaFoldDB" id="A0A0K1PLA8"/>
<feature type="region of interest" description="Disordered" evidence="1">
    <location>
        <begin position="1"/>
        <end position="20"/>
    </location>
</feature>
<evidence type="ECO:0000313" key="2">
    <source>
        <dbReference type="EMBL" id="AKU94305.1"/>
    </source>
</evidence>
<dbReference type="EMBL" id="CP012333">
    <property type="protein sequence ID" value="AKU94305.1"/>
    <property type="molecule type" value="Genomic_DNA"/>
</dbReference>